<reference evidence="3" key="3">
    <citation type="submission" date="2015-04" db="UniProtKB">
        <authorList>
            <consortium name="EnsemblPlants"/>
        </authorList>
    </citation>
    <scope>IDENTIFICATION</scope>
</reference>
<evidence type="ECO:0000256" key="1">
    <source>
        <dbReference type="SAM" id="MobiDB-lite"/>
    </source>
</evidence>
<dbReference type="AlphaFoldDB" id="A0A0D9WPN4"/>
<reference evidence="3 4" key="1">
    <citation type="submission" date="2012-08" db="EMBL/GenBank/DDBJ databases">
        <title>Oryza genome evolution.</title>
        <authorList>
            <person name="Wing R.A."/>
        </authorList>
    </citation>
    <scope>NUCLEOTIDE SEQUENCE</scope>
</reference>
<organism evidence="3 4">
    <name type="scientific">Leersia perrieri</name>
    <dbReference type="NCBI Taxonomy" id="77586"/>
    <lineage>
        <taxon>Eukaryota</taxon>
        <taxon>Viridiplantae</taxon>
        <taxon>Streptophyta</taxon>
        <taxon>Embryophyta</taxon>
        <taxon>Tracheophyta</taxon>
        <taxon>Spermatophyta</taxon>
        <taxon>Magnoliopsida</taxon>
        <taxon>Liliopsida</taxon>
        <taxon>Poales</taxon>
        <taxon>Poaceae</taxon>
        <taxon>BOP clade</taxon>
        <taxon>Oryzoideae</taxon>
        <taxon>Oryzeae</taxon>
        <taxon>Oryzinae</taxon>
        <taxon>Leersia</taxon>
    </lineage>
</organism>
<dbReference type="Gramene" id="LPERR06G10700.1">
    <property type="protein sequence ID" value="LPERR06G10700.1"/>
    <property type="gene ID" value="LPERR06G10700"/>
</dbReference>
<sequence length="193" mass="20137">MASAVVPTVFFILLLLAPHLGSSYHINTYSHGGCHYVVSSPDDPRRPETKIEACPSTFSARSSSTSSSSNRLPVVHRSSPCSPLGAARNHDKPSANNDDVFHSDALRLRSLFQVCSTKYGPAPLPTPGDDDDLTIPTTGNPLGSLPGAFEYHVTVGFDTATAGATLLQCKPCAAAGASPTCDANVGNSPTLKV</sequence>
<feature type="region of interest" description="Disordered" evidence="1">
    <location>
        <begin position="55"/>
        <end position="98"/>
    </location>
</feature>
<evidence type="ECO:0000313" key="4">
    <source>
        <dbReference type="Proteomes" id="UP000032180"/>
    </source>
</evidence>
<evidence type="ECO:0000256" key="2">
    <source>
        <dbReference type="SAM" id="SignalP"/>
    </source>
</evidence>
<dbReference type="eggNOG" id="KOG1339">
    <property type="taxonomic scope" value="Eukaryota"/>
</dbReference>
<protein>
    <submittedName>
        <fullName evidence="3">Uncharacterized protein</fullName>
    </submittedName>
</protein>
<feature type="signal peptide" evidence="2">
    <location>
        <begin position="1"/>
        <end position="23"/>
    </location>
</feature>
<feature type="compositionally biased region" description="Low complexity" evidence="1">
    <location>
        <begin position="56"/>
        <end position="69"/>
    </location>
</feature>
<dbReference type="STRING" id="77586.A0A0D9WPN4"/>
<dbReference type="Proteomes" id="UP000032180">
    <property type="component" value="Chromosome 6"/>
</dbReference>
<feature type="compositionally biased region" description="Basic and acidic residues" evidence="1">
    <location>
        <begin position="88"/>
        <end position="98"/>
    </location>
</feature>
<accession>A0A0D9WPN4</accession>
<proteinExistence type="predicted"/>
<name>A0A0D9WPN4_9ORYZ</name>
<feature type="chain" id="PRO_5002348917" evidence="2">
    <location>
        <begin position="24"/>
        <end position="193"/>
    </location>
</feature>
<evidence type="ECO:0000313" key="3">
    <source>
        <dbReference type="EnsemblPlants" id="LPERR06G10700.1"/>
    </source>
</evidence>
<keyword evidence="4" id="KW-1185">Reference proteome</keyword>
<dbReference type="EnsemblPlants" id="LPERR06G10700.1">
    <property type="protein sequence ID" value="LPERR06G10700.1"/>
    <property type="gene ID" value="LPERR06G10700"/>
</dbReference>
<dbReference type="HOGENOM" id="CLU_1410693_0_0_1"/>
<reference evidence="4" key="2">
    <citation type="submission" date="2013-12" db="EMBL/GenBank/DDBJ databases">
        <authorList>
            <person name="Yu Y."/>
            <person name="Lee S."/>
            <person name="de Baynast K."/>
            <person name="Wissotski M."/>
            <person name="Liu L."/>
            <person name="Talag J."/>
            <person name="Goicoechea J."/>
            <person name="Angelova A."/>
            <person name="Jetty R."/>
            <person name="Kudrna D."/>
            <person name="Golser W."/>
            <person name="Rivera L."/>
            <person name="Zhang J."/>
            <person name="Wing R."/>
        </authorList>
    </citation>
    <scope>NUCLEOTIDE SEQUENCE</scope>
</reference>
<keyword evidence="2" id="KW-0732">Signal</keyword>